<dbReference type="AlphaFoldDB" id="A0A2H0BJB0"/>
<protein>
    <recommendedName>
        <fullName evidence="4">Potassium channel domain-containing protein</fullName>
    </recommendedName>
</protein>
<evidence type="ECO:0000313" key="2">
    <source>
        <dbReference type="EMBL" id="PIP57773.1"/>
    </source>
</evidence>
<evidence type="ECO:0008006" key="4">
    <source>
        <dbReference type="Google" id="ProtNLM"/>
    </source>
</evidence>
<feature type="transmembrane region" description="Helical" evidence="1">
    <location>
        <begin position="12"/>
        <end position="33"/>
    </location>
</feature>
<keyword evidence="1" id="KW-0472">Membrane</keyword>
<evidence type="ECO:0000313" key="3">
    <source>
        <dbReference type="Proteomes" id="UP000229847"/>
    </source>
</evidence>
<reference evidence="2 3" key="1">
    <citation type="submission" date="2017-09" db="EMBL/GenBank/DDBJ databases">
        <title>Depth-based differentiation of microbial function through sediment-hosted aquifers and enrichment of novel symbionts in the deep terrestrial subsurface.</title>
        <authorList>
            <person name="Probst A.J."/>
            <person name="Ladd B."/>
            <person name="Jarett J.K."/>
            <person name="Geller-Mcgrath D.E."/>
            <person name="Sieber C.M."/>
            <person name="Emerson J.B."/>
            <person name="Anantharaman K."/>
            <person name="Thomas B.C."/>
            <person name="Malmstrom R."/>
            <person name="Stieglmeier M."/>
            <person name="Klingl A."/>
            <person name="Woyke T."/>
            <person name="Ryan C.M."/>
            <person name="Banfield J.F."/>
        </authorList>
    </citation>
    <scope>NUCLEOTIDE SEQUENCE [LARGE SCALE GENOMIC DNA]</scope>
    <source>
        <strain evidence="2">CG22_combo_CG10-13_8_21_14_all_39_10</strain>
    </source>
</reference>
<feature type="transmembrane region" description="Helical" evidence="1">
    <location>
        <begin position="39"/>
        <end position="64"/>
    </location>
</feature>
<dbReference type="Proteomes" id="UP000229847">
    <property type="component" value="Unassembled WGS sequence"/>
</dbReference>
<keyword evidence="1" id="KW-0812">Transmembrane</keyword>
<gene>
    <name evidence="2" type="ORF">COX03_01280</name>
</gene>
<proteinExistence type="predicted"/>
<organism evidence="2 3">
    <name type="scientific">Candidatus Woesebacteria bacterium CG22_combo_CG10-13_8_21_14_all_39_10</name>
    <dbReference type="NCBI Taxonomy" id="1975059"/>
    <lineage>
        <taxon>Bacteria</taxon>
        <taxon>Candidatus Woeseibacteriota</taxon>
    </lineage>
</organism>
<sequence>MRNLKDGQIKGLSDFLNTVAAAWFSAGVVSPLFANTESITKILFLSGIEISMALSFLSLSLLLLRRVQL</sequence>
<dbReference type="EMBL" id="PCSW01000038">
    <property type="protein sequence ID" value="PIP57773.1"/>
    <property type="molecule type" value="Genomic_DNA"/>
</dbReference>
<accession>A0A2H0BJB0</accession>
<keyword evidence="1" id="KW-1133">Transmembrane helix</keyword>
<evidence type="ECO:0000256" key="1">
    <source>
        <dbReference type="SAM" id="Phobius"/>
    </source>
</evidence>
<name>A0A2H0BJB0_9BACT</name>
<comment type="caution">
    <text evidence="2">The sequence shown here is derived from an EMBL/GenBank/DDBJ whole genome shotgun (WGS) entry which is preliminary data.</text>
</comment>